<feature type="compositionally biased region" description="Low complexity" evidence="1">
    <location>
        <begin position="186"/>
        <end position="200"/>
    </location>
</feature>
<proteinExistence type="predicted"/>
<dbReference type="Proteomes" id="UP000046392">
    <property type="component" value="Unplaced"/>
</dbReference>
<reference evidence="3" key="1">
    <citation type="submission" date="2017-02" db="UniProtKB">
        <authorList>
            <consortium name="WormBaseParasite"/>
        </authorList>
    </citation>
    <scope>IDENTIFICATION</scope>
</reference>
<evidence type="ECO:0000313" key="2">
    <source>
        <dbReference type="Proteomes" id="UP000046392"/>
    </source>
</evidence>
<dbReference type="AlphaFoldDB" id="A0A0N5BDW0"/>
<accession>A0A0N5BDW0</accession>
<evidence type="ECO:0000313" key="3">
    <source>
        <dbReference type="WBParaSite" id="SPAL_0000418800.1"/>
    </source>
</evidence>
<dbReference type="WBParaSite" id="SPAL_0000418800.1">
    <property type="protein sequence ID" value="SPAL_0000418800.1"/>
    <property type="gene ID" value="SPAL_0000418800"/>
</dbReference>
<sequence length="200" mass="22947">MDTKDTKPNQNVPDKPTISFTDAIDMTTKRVTTMHEKLVAFTNSVNDNESIEEQTKKFIELHRNYKTLRRLCLLINKSSSMAEEQDKLLNDLQRRLDLKKGLLERLNEIPKKLKQVNPGESVVVPERKTYTIEVEDIPSIEKNEELVLGTDQEEKKGKIIQKLLEIKKNEENNEGNKNIQDVQGPSSSSNLRDLLSSNSK</sequence>
<feature type="region of interest" description="Disordered" evidence="1">
    <location>
        <begin position="170"/>
        <end position="200"/>
    </location>
</feature>
<keyword evidence="2" id="KW-1185">Reference proteome</keyword>
<organism evidence="2 3">
    <name type="scientific">Strongyloides papillosus</name>
    <name type="common">Intestinal threadworm</name>
    <dbReference type="NCBI Taxonomy" id="174720"/>
    <lineage>
        <taxon>Eukaryota</taxon>
        <taxon>Metazoa</taxon>
        <taxon>Ecdysozoa</taxon>
        <taxon>Nematoda</taxon>
        <taxon>Chromadorea</taxon>
        <taxon>Rhabditida</taxon>
        <taxon>Tylenchina</taxon>
        <taxon>Panagrolaimomorpha</taxon>
        <taxon>Strongyloidoidea</taxon>
        <taxon>Strongyloididae</taxon>
        <taxon>Strongyloides</taxon>
    </lineage>
</organism>
<name>A0A0N5BDW0_STREA</name>
<protein>
    <submittedName>
        <fullName evidence="3">Mediator complex subunit 9</fullName>
    </submittedName>
</protein>
<evidence type="ECO:0000256" key="1">
    <source>
        <dbReference type="SAM" id="MobiDB-lite"/>
    </source>
</evidence>